<dbReference type="InterPro" id="IPR036691">
    <property type="entry name" value="Endo/exonu/phosph_ase_sf"/>
</dbReference>
<accession>A0A484N0F6</accession>
<dbReference type="Pfam" id="PF14223">
    <property type="entry name" value="Retrotran_gag_2"/>
    <property type="match status" value="1"/>
</dbReference>
<sequence>MTDPWCCLGDFNTILRVEDRKGGIPVTEEEIMDFRECVMECGLEEIPSVGPYYTWSNRQQAESRIFSKLDRVLANVEWMMKIRFKTRELNEGISDHTPLLVTRIARQGGGKPFRFCDIWMNDPTFKSILEHIWSDDRKNKGVEEIREELMETQNKIQVGISQYLVNKERDLLDKLHKAIRASYLMKCQQSKQEWMTEGDKNSNMFHAWLKKRMVNNQILEIQDESGKSVEGIEEIARVFEDFYKKLLGTKVNTEGIEEDIMKRGKCLNIEQQLGLLKTFIPQQVKEAIFSIPNKKSPGPDGFSSGFFKNQWKEVGELFTRAVLDFFKEGRTLQQINSTAITIIPKRPDPISCCSTAKEMWDKLEVTYEGTDQVREAKIDFLTQEYEMFRMKEHEKIDDMFDRFSKIVNDLHALKKTYTDRDLVRKILRSLTSEWRSKADAIYESIGTSNVTIDSL</sequence>
<dbReference type="AlphaFoldDB" id="A0A484N0F6"/>
<name>A0A484N0F6_9ASTE</name>
<evidence type="ECO:0000313" key="2">
    <source>
        <dbReference type="Proteomes" id="UP000595140"/>
    </source>
</evidence>
<dbReference type="Gene3D" id="3.60.10.10">
    <property type="entry name" value="Endonuclease/exonuclease/phosphatase"/>
    <property type="match status" value="1"/>
</dbReference>
<dbReference type="PANTHER" id="PTHR33710">
    <property type="entry name" value="BNAC02G09200D PROTEIN"/>
    <property type="match status" value="1"/>
</dbReference>
<dbReference type="OrthoDB" id="1744525at2759"/>
<dbReference type="EMBL" id="OOIL02005153">
    <property type="protein sequence ID" value="VFQ94177.1"/>
    <property type="molecule type" value="Genomic_DNA"/>
</dbReference>
<reference evidence="1 2" key="1">
    <citation type="submission" date="2018-04" db="EMBL/GenBank/DDBJ databases">
        <authorList>
            <person name="Vogel A."/>
        </authorList>
    </citation>
    <scope>NUCLEOTIDE SEQUENCE [LARGE SCALE GENOMIC DNA]</scope>
</reference>
<evidence type="ECO:0008006" key="3">
    <source>
        <dbReference type="Google" id="ProtNLM"/>
    </source>
</evidence>
<organism evidence="1 2">
    <name type="scientific">Cuscuta campestris</name>
    <dbReference type="NCBI Taxonomy" id="132261"/>
    <lineage>
        <taxon>Eukaryota</taxon>
        <taxon>Viridiplantae</taxon>
        <taxon>Streptophyta</taxon>
        <taxon>Embryophyta</taxon>
        <taxon>Tracheophyta</taxon>
        <taxon>Spermatophyta</taxon>
        <taxon>Magnoliopsida</taxon>
        <taxon>eudicotyledons</taxon>
        <taxon>Gunneridae</taxon>
        <taxon>Pentapetalae</taxon>
        <taxon>asterids</taxon>
        <taxon>lamiids</taxon>
        <taxon>Solanales</taxon>
        <taxon>Convolvulaceae</taxon>
        <taxon>Cuscuteae</taxon>
        <taxon>Cuscuta</taxon>
        <taxon>Cuscuta subgen. Grammica</taxon>
        <taxon>Cuscuta sect. Cleistogrammica</taxon>
    </lineage>
</organism>
<keyword evidence="2" id="KW-1185">Reference proteome</keyword>
<dbReference type="SUPFAM" id="SSF56219">
    <property type="entry name" value="DNase I-like"/>
    <property type="match status" value="1"/>
</dbReference>
<dbReference type="Proteomes" id="UP000595140">
    <property type="component" value="Unassembled WGS sequence"/>
</dbReference>
<proteinExistence type="predicted"/>
<dbReference type="PANTHER" id="PTHR33710:SF64">
    <property type="entry name" value="ENDONUCLEASE_EXONUCLEASE_PHOSPHATASE DOMAIN-CONTAINING PROTEIN"/>
    <property type="match status" value="1"/>
</dbReference>
<gene>
    <name evidence="1" type="ORF">CCAM_LOCUS35953</name>
</gene>
<protein>
    <recommendedName>
        <fullName evidence="3">Endonuclease/exonuclease/phosphatase domain-containing protein</fullName>
    </recommendedName>
</protein>
<evidence type="ECO:0000313" key="1">
    <source>
        <dbReference type="EMBL" id="VFQ94177.1"/>
    </source>
</evidence>